<proteinExistence type="predicted"/>
<comment type="caution">
    <text evidence="1">The sequence shown here is derived from an EMBL/GenBank/DDBJ whole genome shotgun (WGS) entry which is preliminary data.</text>
</comment>
<protein>
    <submittedName>
        <fullName evidence="1">Uncharacterized protein</fullName>
    </submittedName>
</protein>
<sequence>MSAQAFVDESARGSRYHVCIAVVLDGDVDELRRLVRSFCLPGQRRWHFVTERDSRRRQILDALIGSGQISALAFSGKGRDHDLRAESFRRMVAALVDRGVHRLVIESRQGRDQRDRQVLVEELHRLGDPVLQYVHLPPSGDPLLWVADALAWSHSAGGAWRQRIATITSAQDVTGR</sequence>
<accession>A0A543PHJ0</accession>
<gene>
    <name evidence="1" type="ORF">FHU33_2999</name>
</gene>
<dbReference type="EMBL" id="VFQE01000001">
    <property type="protein sequence ID" value="TQN43550.1"/>
    <property type="molecule type" value="Genomic_DNA"/>
</dbReference>
<reference evidence="1 2" key="1">
    <citation type="submission" date="2019-06" db="EMBL/GenBank/DDBJ databases">
        <title>Sequencing the genomes of 1000 actinobacteria strains.</title>
        <authorList>
            <person name="Klenk H.-P."/>
        </authorList>
    </citation>
    <scope>NUCLEOTIDE SEQUENCE [LARGE SCALE GENOMIC DNA]</scope>
    <source>
        <strain evidence="1 2">DSM 46837</strain>
    </source>
</reference>
<evidence type="ECO:0000313" key="2">
    <source>
        <dbReference type="Proteomes" id="UP000319865"/>
    </source>
</evidence>
<name>A0A543PHJ0_9ACTN</name>
<dbReference type="RefSeq" id="WP_142026027.1">
    <property type="nucleotide sequence ID" value="NZ_VFQE01000001.1"/>
</dbReference>
<keyword evidence="2" id="KW-1185">Reference proteome</keyword>
<organism evidence="1 2">
    <name type="scientific">Blastococcus colisei</name>
    <dbReference type="NCBI Taxonomy" id="1564162"/>
    <lineage>
        <taxon>Bacteria</taxon>
        <taxon>Bacillati</taxon>
        <taxon>Actinomycetota</taxon>
        <taxon>Actinomycetes</taxon>
        <taxon>Geodermatophilales</taxon>
        <taxon>Geodermatophilaceae</taxon>
        <taxon>Blastococcus</taxon>
    </lineage>
</organism>
<evidence type="ECO:0000313" key="1">
    <source>
        <dbReference type="EMBL" id="TQN43550.1"/>
    </source>
</evidence>
<dbReference type="OrthoDB" id="5188615at2"/>
<dbReference type="Proteomes" id="UP000319865">
    <property type="component" value="Unassembled WGS sequence"/>
</dbReference>
<dbReference type="AlphaFoldDB" id="A0A543PHJ0"/>